<dbReference type="InterPro" id="IPR001257">
    <property type="entry name" value="Parvovirus_NS1_helicase"/>
</dbReference>
<name>A0A5E4QST5_9NEOP</name>
<feature type="domain" description="Parvovirus non-structural protein 1 helicase" evidence="1">
    <location>
        <begin position="420"/>
        <end position="487"/>
    </location>
</feature>
<dbReference type="Pfam" id="PF01057">
    <property type="entry name" value="Parvo_NS1"/>
    <property type="match status" value="1"/>
</dbReference>
<dbReference type="InterPro" id="IPR027417">
    <property type="entry name" value="P-loop_NTPase"/>
</dbReference>
<protein>
    <recommendedName>
        <fullName evidence="1">Parvovirus non-structural protein 1 helicase domain-containing protein</fullName>
    </recommendedName>
</protein>
<organism evidence="2 3">
    <name type="scientific">Leptidea sinapis</name>
    <dbReference type="NCBI Taxonomy" id="189913"/>
    <lineage>
        <taxon>Eukaryota</taxon>
        <taxon>Metazoa</taxon>
        <taxon>Ecdysozoa</taxon>
        <taxon>Arthropoda</taxon>
        <taxon>Hexapoda</taxon>
        <taxon>Insecta</taxon>
        <taxon>Pterygota</taxon>
        <taxon>Neoptera</taxon>
        <taxon>Endopterygota</taxon>
        <taxon>Lepidoptera</taxon>
        <taxon>Glossata</taxon>
        <taxon>Ditrysia</taxon>
        <taxon>Papilionoidea</taxon>
        <taxon>Pieridae</taxon>
        <taxon>Dismorphiinae</taxon>
        <taxon>Leptidea</taxon>
    </lineage>
</organism>
<proteinExistence type="predicted"/>
<dbReference type="GO" id="GO:0019079">
    <property type="term" value="P:viral genome replication"/>
    <property type="evidence" value="ECO:0007669"/>
    <property type="project" value="InterPro"/>
</dbReference>
<evidence type="ECO:0000313" key="3">
    <source>
        <dbReference type="Proteomes" id="UP000324832"/>
    </source>
</evidence>
<keyword evidence="3" id="KW-1185">Reference proteome</keyword>
<reference evidence="2 3" key="1">
    <citation type="submission" date="2017-07" db="EMBL/GenBank/DDBJ databases">
        <authorList>
            <person name="Talla V."/>
            <person name="Backstrom N."/>
        </authorList>
    </citation>
    <scope>NUCLEOTIDE SEQUENCE [LARGE SCALE GENOMIC DNA]</scope>
</reference>
<dbReference type="AlphaFoldDB" id="A0A5E4QST5"/>
<accession>A0A5E4QST5</accession>
<evidence type="ECO:0000313" key="2">
    <source>
        <dbReference type="EMBL" id="VVD00239.1"/>
    </source>
</evidence>
<dbReference type="EMBL" id="FZQP02004556">
    <property type="protein sequence ID" value="VVD00239.1"/>
    <property type="molecule type" value="Genomic_DNA"/>
</dbReference>
<gene>
    <name evidence="2" type="ORF">LSINAPIS_LOCUS10922</name>
</gene>
<evidence type="ECO:0000259" key="1">
    <source>
        <dbReference type="Pfam" id="PF01057"/>
    </source>
</evidence>
<dbReference type="Proteomes" id="UP000324832">
    <property type="component" value="Unassembled WGS sequence"/>
</dbReference>
<sequence length="491" mass="55673">MEDKNACKQAGSPQDNSALDISAIDEDTRWRAYSAVDIILFITNFVRLLRSTIWVRLGKHKTTSRKIQRIRTAKGPNSKRLRNNSKEKQLVLLRPTEYWETMAMESLVEMHYNYTRLTGLTPSSSFKFCSLIHTNACFMECKLTDNQFEQWKLQAAGQPMSIDLKYKSRHDVANCVLYTAGNYPTEGRDSSQRRDEEIPPNQEVEEISLTETTTPEKVTNESTKRTLAQFQQAPTKKKQQIAKRLKMEEKVAATKNAFPTTAWIVQWTEKNITQGEIGYLLGKSSLAINEQEGTIITSYTSALPKTGAIIANLEKLYDPKSISVVKLHVLSAFLSTLLPAPIVVHLNKQILTRQDKKVAMCVAHSLGIQIKNTHSYDTSTEGGNRKHKTTSGKIQRIRTAKGPNSKRLRNKVEGGVDDLEQLLDANNINCYTFAKATRDHLYGRTRKKNNLFFYGPPSTGKTMAMESLVEMHYNYTRLTGLTPHNQPMDFV</sequence>
<dbReference type="Gene3D" id="3.40.50.300">
    <property type="entry name" value="P-loop containing nucleotide triphosphate hydrolases"/>
    <property type="match status" value="2"/>
</dbReference>
<dbReference type="SUPFAM" id="SSF52540">
    <property type="entry name" value="P-loop containing nucleoside triphosphate hydrolases"/>
    <property type="match status" value="1"/>
</dbReference>